<dbReference type="VEuPathDB" id="FungiDB:yc1106_01737"/>
<evidence type="ECO:0000313" key="14">
    <source>
        <dbReference type="EMBL" id="USP74463.1"/>
    </source>
</evidence>
<evidence type="ECO:0000256" key="4">
    <source>
        <dbReference type="ARBA" id="ARBA00022454"/>
    </source>
</evidence>
<evidence type="ECO:0000259" key="13">
    <source>
        <dbReference type="PROSITE" id="PS00486"/>
    </source>
</evidence>
<feature type="domain" description="DNA mismatch repair proteins mutS family" evidence="13">
    <location>
        <begin position="783"/>
        <end position="799"/>
    </location>
</feature>
<dbReference type="PANTHER" id="PTHR11361">
    <property type="entry name" value="DNA MISMATCH REPAIR PROTEIN MUTS FAMILY MEMBER"/>
    <property type="match status" value="1"/>
</dbReference>
<dbReference type="Gene3D" id="3.40.50.300">
    <property type="entry name" value="P-loop containing nucleotide triphosphate hydrolases"/>
    <property type="match status" value="1"/>
</dbReference>
<feature type="region of interest" description="Disordered" evidence="12">
    <location>
        <begin position="678"/>
        <end position="697"/>
    </location>
</feature>
<dbReference type="OrthoDB" id="29596at2759"/>
<dbReference type="GO" id="GO:0140664">
    <property type="term" value="F:ATP-dependent DNA damage sensor activity"/>
    <property type="evidence" value="ECO:0007669"/>
    <property type="project" value="InterPro"/>
</dbReference>
<evidence type="ECO:0000256" key="9">
    <source>
        <dbReference type="ARBA" id="ARBA00023254"/>
    </source>
</evidence>
<dbReference type="Gene3D" id="1.10.1420.10">
    <property type="match status" value="1"/>
</dbReference>
<dbReference type="SMART" id="SM00534">
    <property type="entry name" value="MUTSac"/>
    <property type="match status" value="1"/>
</dbReference>
<evidence type="ECO:0000256" key="8">
    <source>
        <dbReference type="ARBA" id="ARBA00023242"/>
    </source>
</evidence>
<evidence type="ECO:0000256" key="7">
    <source>
        <dbReference type="ARBA" id="ARBA00023125"/>
    </source>
</evidence>
<dbReference type="GO" id="GO:0005524">
    <property type="term" value="F:ATP binding"/>
    <property type="evidence" value="ECO:0007669"/>
    <property type="project" value="UniProtKB-KW"/>
</dbReference>
<evidence type="ECO:0000256" key="1">
    <source>
        <dbReference type="ARBA" id="ARBA00004123"/>
    </source>
</evidence>
<keyword evidence="5" id="KW-0547">Nucleotide-binding</keyword>
<gene>
    <name evidence="14" type="ORF">yc1106_01737</name>
</gene>
<dbReference type="AlphaFoldDB" id="A0A9Q8Z5W8"/>
<dbReference type="SMART" id="SM00533">
    <property type="entry name" value="MUTSd"/>
    <property type="match status" value="1"/>
</dbReference>
<dbReference type="GO" id="GO:0051026">
    <property type="term" value="P:chiasma assembly"/>
    <property type="evidence" value="ECO:0007669"/>
    <property type="project" value="TreeGrafter"/>
</dbReference>
<keyword evidence="7" id="KW-0238">DNA-binding</keyword>
<evidence type="ECO:0000313" key="15">
    <source>
        <dbReference type="Proteomes" id="UP001056012"/>
    </source>
</evidence>
<dbReference type="PROSITE" id="PS00486">
    <property type="entry name" value="DNA_MISMATCH_REPAIR_2"/>
    <property type="match status" value="1"/>
</dbReference>
<dbReference type="CDD" id="cd03281">
    <property type="entry name" value="ABC_MSH5_euk"/>
    <property type="match status" value="1"/>
</dbReference>
<feature type="region of interest" description="Disordered" evidence="12">
    <location>
        <begin position="1"/>
        <end position="86"/>
    </location>
</feature>
<dbReference type="Pfam" id="PF05192">
    <property type="entry name" value="MutS_III"/>
    <property type="match status" value="1"/>
</dbReference>
<evidence type="ECO:0000256" key="12">
    <source>
        <dbReference type="SAM" id="MobiDB-lite"/>
    </source>
</evidence>
<keyword evidence="4" id="KW-0158">Chromosome</keyword>
<dbReference type="InterPro" id="IPR027417">
    <property type="entry name" value="P-loop_NTPase"/>
</dbReference>
<dbReference type="InterPro" id="IPR007696">
    <property type="entry name" value="DNA_mismatch_repair_MutS_core"/>
</dbReference>
<reference evidence="14" key="1">
    <citation type="submission" date="2021-12" db="EMBL/GenBank/DDBJ databases">
        <title>Curvularia clavata genome.</title>
        <authorList>
            <person name="Cao Y."/>
        </authorList>
    </citation>
    <scope>NUCLEOTIDE SEQUENCE</scope>
    <source>
        <strain evidence="14">Yc1106</strain>
    </source>
</reference>
<dbReference type="PANTHER" id="PTHR11361:SF20">
    <property type="entry name" value="MUTS PROTEIN HOMOLOG 5"/>
    <property type="match status" value="1"/>
</dbReference>
<dbReference type="Proteomes" id="UP001056012">
    <property type="component" value="Chromosome 1"/>
</dbReference>
<dbReference type="GO" id="GO:0030983">
    <property type="term" value="F:mismatched DNA binding"/>
    <property type="evidence" value="ECO:0007669"/>
    <property type="project" value="InterPro"/>
</dbReference>
<evidence type="ECO:0000256" key="5">
    <source>
        <dbReference type="ARBA" id="ARBA00022741"/>
    </source>
</evidence>
<protein>
    <recommendedName>
        <fullName evidence="10">DNA mismatch repair protein MSH5</fullName>
    </recommendedName>
    <alternativeName>
        <fullName evidence="11">MutS protein homolog 5</fullName>
    </alternativeName>
</protein>
<accession>A0A9Q8Z5W8</accession>
<evidence type="ECO:0000256" key="6">
    <source>
        <dbReference type="ARBA" id="ARBA00022840"/>
    </source>
</evidence>
<evidence type="ECO:0000256" key="2">
    <source>
        <dbReference type="ARBA" id="ARBA00004286"/>
    </source>
</evidence>
<dbReference type="InterPro" id="IPR036187">
    <property type="entry name" value="DNA_mismatch_repair_MutS_sf"/>
</dbReference>
<evidence type="ECO:0000256" key="3">
    <source>
        <dbReference type="ARBA" id="ARBA00006271"/>
    </source>
</evidence>
<proteinExistence type="inferred from homology"/>
<dbReference type="SUPFAM" id="SSF52540">
    <property type="entry name" value="P-loop containing nucleoside triphosphate hydrolases"/>
    <property type="match status" value="1"/>
</dbReference>
<dbReference type="GO" id="GO:0005694">
    <property type="term" value="C:chromosome"/>
    <property type="evidence" value="ECO:0007669"/>
    <property type="project" value="UniProtKB-SubCell"/>
</dbReference>
<sequence length="958" mass="106822">MARHRPFKASYQRKGARSVATSNSNRRSNPHRNRDTATTTSHTSSVQTTSTTRSERDKPAARIRRGPFPDDTSLDAPSESYQHTDENDDFLNEVIMAVDLTTGGTVGCCYYAAREERLYFMEDIQCGNVDVVDSLRVYIDPTVILVSTRIDDRVVDCLDPDFKSGGSVSGDNDQFRLPFLLQVRPPSEFSHDSGMKKLAALRFGDQNGTHIEFNIPGELATVGYPDRDHPVSQQAQLLRLAGWIDLESRSTVLVGCAGALLSYLQRRRTAAFLPGDRSADLMFRISKLEMFTLCETMFINNDSLHSLQIMGAESHPHSHNKGPTKASSGDKEGLSVYGLFHHLARTPQGRLLLRQQFLRPSLNLDVINERLDTVSVFTRPENDSALHALVHNLKNISNMRIIMVNLRKGVSSSTRGKIGFAKSIWASIRAFAFYALKIKDTLQDVLCGETLDIRNKIFEKFEGYHLAQIGRKVSETIDLKSSQEHDRTIIMPGIDEELDQMRLTLDSLDDLLNQVARKLSENMPSNLRATLNVVYFPQIGFLCTTPIDPDIGDAVYYGDLEYPWERMFATEEQVYFKNSETREMDEHFGDVYGIISDREIEISHELAQYLLQYEELLTTCSDICGELDSLLALAQGAKIYRLCRPQMTHENIIRIQGGRHILQELLVSSFVANETRLRGGEGDEDLSSSSTSGQTYAHDDSPSMLILTGPNYSGKSVYLKQVALIVYMAHIGSFVPADAASIGLTDKILSRVTTRETVSCFQSAFMIDLQQISLALSLATRRSLLIIDEFGKGTAPSDGAGLACAVMEYLLNLGSKKPKVIGATHFHEIFEMSLLIPRPALGFGYMEVRVDTEAQEVSDQITYLYNFRNGRSTSSFGTCCAAMNGVPSEIVQRAENLILLSARGEDLVSACCPVPEEEIAELEEAERIAREFLKADVYHDPKTVLFDVLSDSKTGSRS</sequence>
<keyword evidence="8" id="KW-0539">Nucleus</keyword>
<name>A0A9Q8Z5W8_CURCL</name>
<keyword evidence="9" id="KW-0469">Meiosis</keyword>
<dbReference type="InterPro" id="IPR000432">
    <property type="entry name" value="DNA_mismatch_repair_MutS_C"/>
</dbReference>
<keyword evidence="15" id="KW-1185">Reference proteome</keyword>
<evidence type="ECO:0000256" key="11">
    <source>
        <dbReference type="ARBA" id="ARBA00077470"/>
    </source>
</evidence>
<dbReference type="InterPro" id="IPR045076">
    <property type="entry name" value="MutS"/>
</dbReference>
<dbReference type="FunFam" id="3.40.50.300:FF:001067">
    <property type="entry name" value="DNA mismatch repair protein MSH5"/>
    <property type="match status" value="1"/>
</dbReference>
<keyword evidence="6" id="KW-0067">ATP-binding</keyword>
<dbReference type="GO" id="GO:0005634">
    <property type="term" value="C:nucleus"/>
    <property type="evidence" value="ECO:0007669"/>
    <property type="project" value="UniProtKB-SubCell"/>
</dbReference>
<organism evidence="14 15">
    <name type="scientific">Curvularia clavata</name>
    <dbReference type="NCBI Taxonomy" id="95742"/>
    <lineage>
        <taxon>Eukaryota</taxon>
        <taxon>Fungi</taxon>
        <taxon>Dikarya</taxon>
        <taxon>Ascomycota</taxon>
        <taxon>Pezizomycotina</taxon>
        <taxon>Dothideomycetes</taxon>
        <taxon>Pleosporomycetidae</taxon>
        <taxon>Pleosporales</taxon>
        <taxon>Pleosporineae</taxon>
        <taxon>Pleosporaceae</taxon>
        <taxon>Curvularia</taxon>
    </lineage>
</organism>
<comment type="subcellular location">
    <subcellularLocation>
        <location evidence="2">Chromosome</location>
    </subcellularLocation>
    <subcellularLocation>
        <location evidence="1">Nucleus</location>
    </subcellularLocation>
</comment>
<dbReference type="EMBL" id="CP089274">
    <property type="protein sequence ID" value="USP74463.1"/>
    <property type="molecule type" value="Genomic_DNA"/>
</dbReference>
<dbReference type="Pfam" id="PF00488">
    <property type="entry name" value="MutS_V"/>
    <property type="match status" value="1"/>
</dbReference>
<comment type="similarity">
    <text evidence="3">Belongs to the DNA mismatch repair MutS family.</text>
</comment>
<dbReference type="SUPFAM" id="SSF48334">
    <property type="entry name" value="DNA repair protein MutS, domain III"/>
    <property type="match status" value="1"/>
</dbReference>
<dbReference type="GO" id="GO:0006298">
    <property type="term" value="P:mismatch repair"/>
    <property type="evidence" value="ECO:0007669"/>
    <property type="project" value="InterPro"/>
</dbReference>
<feature type="compositionally biased region" description="Low complexity" evidence="12">
    <location>
        <begin position="36"/>
        <end position="52"/>
    </location>
</feature>
<evidence type="ECO:0000256" key="10">
    <source>
        <dbReference type="ARBA" id="ARBA00073549"/>
    </source>
</evidence>